<feature type="signal peptide" evidence="1">
    <location>
        <begin position="1"/>
        <end position="28"/>
    </location>
</feature>
<reference evidence="2 3" key="1">
    <citation type="submission" date="2024-10" db="EMBL/GenBank/DDBJ databases">
        <title>The Natural Products Discovery Center: Release of the First 8490 Sequenced Strains for Exploring Actinobacteria Biosynthetic Diversity.</title>
        <authorList>
            <person name="Kalkreuter E."/>
            <person name="Kautsar S.A."/>
            <person name="Yang D."/>
            <person name="Bader C.D."/>
            <person name="Teijaro C.N."/>
            <person name="Fluegel L."/>
            <person name="Davis C.M."/>
            <person name="Simpson J.R."/>
            <person name="Lauterbach L."/>
            <person name="Steele A.D."/>
            <person name="Gui C."/>
            <person name="Meng S."/>
            <person name="Li G."/>
            <person name="Viehrig K."/>
            <person name="Ye F."/>
            <person name="Su P."/>
            <person name="Kiefer A.F."/>
            <person name="Nichols A."/>
            <person name="Cepeda A.J."/>
            <person name="Yan W."/>
            <person name="Fan B."/>
            <person name="Jiang Y."/>
            <person name="Adhikari A."/>
            <person name="Zheng C.-J."/>
            <person name="Schuster L."/>
            <person name="Cowan T.M."/>
            <person name="Smanski M.J."/>
            <person name="Chevrette M.G."/>
            <person name="De Carvalho L.P.S."/>
            <person name="Shen B."/>
        </authorList>
    </citation>
    <scope>NUCLEOTIDE SEQUENCE [LARGE SCALE GENOMIC DNA]</scope>
    <source>
        <strain evidence="2 3">NPDC053399</strain>
    </source>
</reference>
<dbReference type="RefSeq" id="WP_399652389.1">
    <property type="nucleotide sequence ID" value="NZ_JBITYG010000007.1"/>
</dbReference>
<evidence type="ECO:0000313" key="3">
    <source>
        <dbReference type="Proteomes" id="UP001614394"/>
    </source>
</evidence>
<proteinExistence type="predicted"/>
<accession>A0ABW8CDE5</accession>
<dbReference type="InterPro" id="IPR014262">
    <property type="entry name" value="HAF_rpt"/>
</dbReference>
<sequence length="398" mass="40317">MTFTRLRACATAGAALAALTLGSGQALATTPHAPHPLHYTVVDLGTLGGTISSGIALDADTVVGSSTLPGNTDFHAFAYDRATRTTTDLGTLGGTSSSTVAVQGRYVIGDSTTADGNEHAFVYDLRTHHMTDLGTFGGTGSHVNAISGDTVVGSARTTGNQGEHAFAYDVRTGRMTDLGSLAGPSGVSSAAGISQGRFITGTSDVTTAPDTTQHAFLYDLRTHRMTDLGADGGASSQATAISGNTVVGITRTGSAPAPGAAHGFAYDIRTRAWTDLGDHMIAHLQVSGHTAAGTDGHTAYTVDLTTGVRTQLGLGQGSTGVNGITGRVVVGETNPGPLAFAYRTDTHSSTLLPAPGGLYSTATSADEQGAVAGTAATTTDPDTVNSSYHAVLWIPSRH</sequence>
<evidence type="ECO:0000256" key="1">
    <source>
        <dbReference type="SAM" id="SignalP"/>
    </source>
</evidence>
<comment type="caution">
    <text evidence="2">The sequence shown here is derived from an EMBL/GenBank/DDBJ whole genome shotgun (WGS) entry which is preliminary data.</text>
</comment>
<gene>
    <name evidence="2" type="ORF">ACIGXA_23015</name>
</gene>
<organism evidence="2 3">
    <name type="scientific">Streptomyces fildesensis</name>
    <dbReference type="NCBI Taxonomy" id="375757"/>
    <lineage>
        <taxon>Bacteria</taxon>
        <taxon>Bacillati</taxon>
        <taxon>Actinomycetota</taxon>
        <taxon>Actinomycetes</taxon>
        <taxon>Kitasatosporales</taxon>
        <taxon>Streptomycetaceae</taxon>
        <taxon>Streptomyces</taxon>
    </lineage>
</organism>
<dbReference type="Proteomes" id="UP001614394">
    <property type="component" value="Unassembled WGS sequence"/>
</dbReference>
<evidence type="ECO:0000313" key="2">
    <source>
        <dbReference type="EMBL" id="MFI9103395.1"/>
    </source>
</evidence>
<protein>
    <submittedName>
        <fullName evidence="2">Uncharacterized protein</fullName>
    </submittedName>
</protein>
<keyword evidence="3" id="KW-1185">Reference proteome</keyword>
<feature type="chain" id="PRO_5047267618" evidence="1">
    <location>
        <begin position="29"/>
        <end position="398"/>
    </location>
</feature>
<name>A0ABW8CDE5_9ACTN</name>
<dbReference type="InterPro" id="IPR011043">
    <property type="entry name" value="Gal_Oxase/kelch_b-propeller"/>
</dbReference>
<dbReference type="EMBL" id="JBITYG010000007">
    <property type="protein sequence ID" value="MFI9103395.1"/>
    <property type="molecule type" value="Genomic_DNA"/>
</dbReference>
<dbReference type="SUPFAM" id="SSF50965">
    <property type="entry name" value="Galactose oxidase, central domain"/>
    <property type="match status" value="1"/>
</dbReference>
<dbReference type="NCBIfam" id="TIGR02913">
    <property type="entry name" value="HAF_rpt"/>
    <property type="match status" value="1"/>
</dbReference>
<keyword evidence="1" id="KW-0732">Signal</keyword>